<sequence>MPKLTLPVRLALLVAGTMLPLIVFAVGIVFHNYQRDRQAATQRVLETARSIRLLLDAEMQRMTGGLQVLALTNSLRNGEFGNFRRVAAGFLDQYGKDGVVLVADRAGRQAFSSLTPDTASLPPRNNLGIVEKVFATRQPQYSNLFFGEVKQQLIITVEVPVIRDDEVLYDISFSPPIEVFQAMIEKQRLNQDWTISIFDGDGVNLARVPNPQATVGQRASPTLFAEMFRRSEATLPTVSLEGVALITGFTRSRLTGWTVAAGIAESSLVAPLWRSLAITAVIGGVLLMVGLAFAVRMATTIARGEKLHDLLIEELNHRVKNTLAILQSIATQTFRSASRTEREKFEGRLGALAEAHNLLSTDKWQGSDLQDVISRVLRPYLLSSTSERVRMFGPRVPLSPRLALVLSMLLHEMATNAAKYGALSNDSGTVTLDWEILEEGPTPKLRMIWTEAGGPHVTAPVQRGFGSRLIERSARDQLGGEATVDFLPHGVVYTVTSTLETGD</sequence>
<keyword evidence="7" id="KW-0067">ATP-binding</keyword>
<dbReference type="EC" id="2.7.13.3" evidence="2"/>
<keyword evidence="8" id="KW-1133">Transmembrane helix</keyword>
<evidence type="ECO:0000256" key="2">
    <source>
        <dbReference type="ARBA" id="ARBA00012438"/>
    </source>
</evidence>
<dbReference type="Proteomes" id="UP000321304">
    <property type="component" value="Unassembled WGS sequence"/>
</dbReference>
<dbReference type="RefSeq" id="WP_167528944.1">
    <property type="nucleotide sequence ID" value="NZ_VITY01000002.1"/>
</dbReference>
<keyword evidence="5" id="KW-0547">Nucleotide-binding</keyword>
<dbReference type="PANTHER" id="PTHR41523:SF7">
    <property type="entry name" value="HISTIDINE KINASE"/>
    <property type="match status" value="1"/>
</dbReference>
<evidence type="ECO:0000256" key="1">
    <source>
        <dbReference type="ARBA" id="ARBA00000085"/>
    </source>
</evidence>
<dbReference type="GO" id="GO:0005524">
    <property type="term" value="F:ATP binding"/>
    <property type="evidence" value="ECO:0007669"/>
    <property type="project" value="UniProtKB-KW"/>
</dbReference>
<name>A0A560MFN4_9BRAD</name>
<dbReference type="SMART" id="SM00911">
    <property type="entry name" value="HWE_HK"/>
    <property type="match status" value="1"/>
</dbReference>
<evidence type="ECO:0000313" key="11">
    <source>
        <dbReference type="Proteomes" id="UP000321304"/>
    </source>
</evidence>
<dbReference type="InterPro" id="IPR011102">
    <property type="entry name" value="Sig_transdc_His_kinase_HWE"/>
</dbReference>
<protein>
    <recommendedName>
        <fullName evidence="2">histidine kinase</fullName>
        <ecNumber evidence="2">2.7.13.3</ecNumber>
    </recommendedName>
</protein>
<dbReference type="Gene3D" id="3.30.450.20">
    <property type="entry name" value="PAS domain"/>
    <property type="match status" value="1"/>
</dbReference>
<evidence type="ECO:0000256" key="7">
    <source>
        <dbReference type="ARBA" id="ARBA00022840"/>
    </source>
</evidence>
<evidence type="ECO:0000256" key="4">
    <source>
        <dbReference type="ARBA" id="ARBA00022679"/>
    </source>
</evidence>
<keyword evidence="4" id="KW-0808">Transferase</keyword>
<evidence type="ECO:0000313" key="10">
    <source>
        <dbReference type="EMBL" id="TWC06164.1"/>
    </source>
</evidence>
<evidence type="ECO:0000259" key="9">
    <source>
        <dbReference type="SMART" id="SM00911"/>
    </source>
</evidence>
<keyword evidence="8" id="KW-0472">Membrane</keyword>
<gene>
    <name evidence="10" type="ORF">FBZ93_102478</name>
</gene>
<dbReference type="EMBL" id="VITY01000002">
    <property type="protein sequence ID" value="TWC06164.1"/>
    <property type="molecule type" value="Genomic_DNA"/>
</dbReference>
<evidence type="ECO:0000256" key="5">
    <source>
        <dbReference type="ARBA" id="ARBA00022741"/>
    </source>
</evidence>
<reference evidence="10 11" key="1">
    <citation type="submission" date="2019-06" db="EMBL/GenBank/DDBJ databases">
        <title>Genomic Encyclopedia of Type Strains, Phase IV (KMG-V): Genome sequencing to study the core and pangenomes of soil and plant-associated prokaryotes.</title>
        <authorList>
            <person name="Whitman W."/>
        </authorList>
    </citation>
    <scope>NUCLEOTIDE SEQUENCE [LARGE SCALE GENOMIC DNA]</scope>
    <source>
        <strain evidence="10 11">BR 10355</strain>
    </source>
</reference>
<keyword evidence="8" id="KW-0812">Transmembrane</keyword>
<dbReference type="Gene3D" id="3.30.565.10">
    <property type="entry name" value="Histidine kinase-like ATPase, C-terminal domain"/>
    <property type="match status" value="1"/>
</dbReference>
<dbReference type="Pfam" id="PF07536">
    <property type="entry name" value="HWE_HK"/>
    <property type="match status" value="1"/>
</dbReference>
<feature type="transmembrane region" description="Helical" evidence="8">
    <location>
        <begin position="272"/>
        <end position="295"/>
    </location>
</feature>
<evidence type="ECO:0000256" key="3">
    <source>
        <dbReference type="ARBA" id="ARBA00022553"/>
    </source>
</evidence>
<comment type="catalytic activity">
    <reaction evidence="1">
        <text>ATP + protein L-histidine = ADP + protein N-phospho-L-histidine.</text>
        <dbReference type="EC" id="2.7.13.3"/>
    </reaction>
</comment>
<dbReference type="AlphaFoldDB" id="A0A560MFN4"/>
<keyword evidence="3" id="KW-0597">Phosphoprotein</keyword>
<evidence type="ECO:0000256" key="6">
    <source>
        <dbReference type="ARBA" id="ARBA00022777"/>
    </source>
</evidence>
<organism evidence="10 11">
    <name type="scientific">Bradyrhizobium macuxiense</name>
    <dbReference type="NCBI Taxonomy" id="1755647"/>
    <lineage>
        <taxon>Bacteria</taxon>
        <taxon>Pseudomonadati</taxon>
        <taxon>Pseudomonadota</taxon>
        <taxon>Alphaproteobacteria</taxon>
        <taxon>Hyphomicrobiales</taxon>
        <taxon>Nitrobacteraceae</taxon>
        <taxon>Bradyrhizobium</taxon>
    </lineage>
</organism>
<dbReference type="CDD" id="cd12915">
    <property type="entry name" value="PDC2_DGC_like"/>
    <property type="match status" value="1"/>
</dbReference>
<keyword evidence="6 10" id="KW-0418">Kinase</keyword>
<keyword evidence="11" id="KW-1185">Reference proteome</keyword>
<dbReference type="GO" id="GO:0004673">
    <property type="term" value="F:protein histidine kinase activity"/>
    <property type="evidence" value="ECO:0007669"/>
    <property type="project" value="UniProtKB-EC"/>
</dbReference>
<feature type="domain" description="Signal transduction histidine kinase HWE region" evidence="9">
    <location>
        <begin position="314"/>
        <end position="395"/>
    </location>
</feature>
<dbReference type="PANTHER" id="PTHR41523">
    <property type="entry name" value="TWO-COMPONENT SYSTEM SENSOR PROTEIN"/>
    <property type="match status" value="1"/>
</dbReference>
<dbReference type="InterPro" id="IPR036890">
    <property type="entry name" value="HATPase_C_sf"/>
</dbReference>
<evidence type="ECO:0000256" key="8">
    <source>
        <dbReference type="SAM" id="Phobius"/>
    </source>
</evidence>
<proteinExistence type="predicted"/>
<comment type="caution">
    <text evidence="10">The sequence shown here is derived from an EMBL/GenBank/DDBJ whole genome shotgun (WGS) entry which is preliminary data.</text>
</comment>
<accession>A0A560MFN4</accession>